<evidence type="ECO:0008006" key="4">
    <source>
        <dbReference type="Google" id="ProtNLM"/>
    </source>
</evidence>
<dbReference type="RefSeq" id="WP_344436157.1">
    <property type="nucleotide sequence ID" value="NZ_BAAASL010000011.1"/>
</dbReference>
<protein>
    <recommendedName>
        <fullName evidence="4">DUF1707 domain-containing protein</fullName>
    </recommendedName>
</protein>
<keyword evidence="1" id="KW-1133">Transmembrane helix</keyword>
<dbReference type="Proteomes" id="UP001500886">
    <property type="component" value="Unassembled WGS sequence"/>
</dbReference>
<gene>
    <name evidence="2" type="ORF">GCM10010315_33890</name>
</gene>
<name>A0ABP6G7D8_9ACTN</name>
<proteinExistence type="predicted"/>
<feature type="transmembrane region" description="Helical" evidence="1">
    <location>
        <begin position="136"/>
        <end position="164"/>
    </location>
</feature>
<reference evidence="3" key="1">
    <citation type="journal article" date="2019" name="Int. J. Syst. Evol. Microbiol.">
        <title>The Global Catalogue of Microorganisms (GCM) 10K type strain sequencing project: providing services to taxonomists for standard genome sequencing and annotation.</title>
        <authorList>
            <consortium name="The Broad Institute Genomics Platform"/>
            <consortium name="The Broad Institute Genome Sequencing Center for Infectious Disease"/>
            <person name="Wu L."/>
            <person name="Ma J."/>
        </authorList>
    </citation>
    <scope>NUCLEOTIDE SEQUENCE [LARGE SCALE GENOMIC DNA]</scope>
    <source>
        <strain evidence="3">JCM 4542</strain>
    </source>
</reference>
<keyword evidence="3" id="KW-1185">Reference proteome</keyword>
<keyword evidence="1" id="KW-0812">Transmembrane</keyword>
<evidence type="ECO:0000256" key="1">
    <source>
        <dbReference type="SAM" id="Phobius"/>
    </source>
</evidence>
<organism evidence="2 3">
    <name type="scientific">Streptomyces luteosporeus</name>
    <dbReference type="NCBI Taxonomy" id="173856"/>
    <lineage>
        <taxon>Bacteria</taxon>
        <taxon>Bacillati</taxon>
        <taxon>Actinomycetota</taxon>
        <taxon>Actinomycetes</taxon>
        <taxon>Kitasatosporales</taxon>
        <taxon>Streptomycetaceae</taxon>
        <taxon>Streptomyces</taxon>
    </lineage>
</organism>
<feature type="transmembrane region" description="Helical" evidence="1">
    <location>
        <begin position="82"/>
        <end position="115"/>
    </location>
</feature>
<comment type="caution">
    <text evidence="2">The sequence shown here is derived from an EMBL/GenBank/DDBJ whole genome shotgun (WGS) entry which is preliminary data.</text>
</comment>
<evidence type="ECO:0000313" key="2">
    <source>
        <dbReference type="EMBL" id="GAA2718448.1"/>
    </source>
</evidence>
<keyword evidence="1" id="KW-0472">Membrane</keyword>
<sequence length="178" mass="19600">MGSTERELGQEHQRLRKVLGERYALVSGLDQDDAAFDAEYGQLVSDAQRLIDFERQLPARLAEPQRERNERFVRWSWRGQSAVAAALILTVFVLGISAWWLVLLVPHLLATLAGWSVKVTPARHVQQRRTAAGLHVLGLLVALVSLGVLSAWFIIGIVIGWLVVGVACDGSEPKGGSR</sequence>
<accession>A0ABP6G7D8</accession>
<evidence type="ECO:0000313" key="3">
    <source>
        <dbReference type="Proteomes" id="UP001500886"/>
    </source>
</evidence>
<dbReference type="EMBL" id="BAAASL010000011">
    <property type="protein sequence ID" value="GAA2718448.1"/>
    <property type="molecule type" value="Genomic_DNA"/>
</dbReference>